<sequence length="133" mass="15486">MDHFIKRVGTTYIPVRDPEQASKWYQAKLGAKENYCDENKSILDFANQSFFLVKSMKGEKVGFQDWNGREHFSLTFEVDGLEQLNAFHTFLKANDVKVGEIEDRGHSGNNFVFYDQDDNIFDVWSELSPSYKK</sequence>
<dbReference type="InterPro" id="IPR037523">
    <property type="entry name" value="VOC_core"/>
</dbReference>
<dbReference type="Proteomes" id="UP000637359">
    <property type="component" value="Unassembled WGS sequence"/>
</dbReference>
<dbReference type="InterPro" id="IPR004360">
    <property type="entry name" value="Glyas_Fos-R_dOase_dom"/>
</dbReference>
<dbReference type="CDD" id="cd06587">
    <property type="entry name" value="VOC"/>
    <property type="match status" value="1"/>
</dbReference>
<evidence type="ECO:0000259" key="1">
    <source>
        <dbReference type="PROSITE" id="PS51819"/>
    </source>
</evidence>
<comment type="caution">
    <text evidence="2">The sequence shown here is derived from an EMBL/GenBank/DDBJ whole genome shotgun (WGS) entry which is preliminary data.</text>
</comment>
<dbReference type="PROSITE" id="PS51819">
    <property type="entry name" value="VOC"/>
    <property type="match status" value="1"/>
</dbReference>
<dbReference type="Gene3D" id="3.10.180.10">
    <property type="entry name" value="2,3-Dihydroxybiphenyl 1,2-Dioxygenase, domain 1"/>
    <property type="match status" value="1"/>
</dbReference>
<accession>A0A923L6G2</accession>
<gene>
    <name evidence="2" type="ORF">H8S33_10770</name>
</gene>
<keyword evidence="3" id="KW-1185">Reference proteome</keyword>
<organism evidence="2 3">
    <name type="scientific">Ornithinibacillus hominis</name>
    <dbReference type="NCBI Taxonomy" id="2763055"/>
    <lineage>
        <taxon>Bacteria</taxon>
        <taxon>Bacillati</taxon>
        <taxon>Bacillota</taxon>
        <taxon>Bacilli</taxon>
        <taxon>Bacillales</taxon>
        <taxon>Bacillaceae</taxon>
        <taxon>Ornithinibacillus</taxon>
    </lineage>
</organism>
<dbReference type="Pfam" id="PF00903">
    <property type="entry name" value="Glyoxalase"/>
    <property type="match status" value="1"/>
</dbReference>
<feature type="domain" description="VOC" evidence="1">
    <location>
        <begin position="7"/>
        <end position="126"/>
    </location>
</feature>
<protein>
    <submittedName>
        <fullName evidence="2">VOC family protein</fullName>
    </submittedName>
</protein>
<dbReference type="SUPFAM" id="SSF54593">
    <property type="entry name" value="Glyoxalase/Bleomycin resistance protein/Dihydroxybiphenyl dioxygenase"/>
    <property type="match status" value="1"/>
</dbReference>
<dbReference type="InterPro" id="IPR029068">
    <property type="entry name" value="Glyas_Bleomycin-R_OHBP_Dase"/>
</dbReference>
<dbReference type="AlphaFoldDB" id="A0A923L6G2"/>
<reference evidence="2" key="1">
    <citation type="submission" date="2020-08" db="EMBL/GenBank/DDBJ databases">
        <title>Genome public.</title>
        <authorList>
            <person name="Liu C."/>
            <person name="Sun Q."/>
        </authorList>
    </citation>
    <scope>NUCLEOTIDE SEQUENCE</scope>
    <source>
        <strain evidence="2">BX22</strain>
    </source>
</reference>
<name>A0A923L6G2_9BACI</name>
<evidence type="ECO:0000313" key="2">
    <source>
        <dbReference type="EMBL" id="MBC5637286.1"/>
    </source>
</evidence>
<dbReference type="RefSeq" id="WP_186869999.1">
    <property type="nucleotide sequence ID" value="NZ_JACOOL010000007.1"/>
</dbReference>
<proteinExistence type="predicted"/>
<dbReference type="EMBL" id="JACOOL010000007">
    <property type="protein sequence ID" value="MBC5637286.1"/>
    <property type="molecule type" value="Genomic_DNA"/>
</dbReference>
<evidence type="ECO:0000313" key="3">
    <source>
        <dbReference type="Proteomes" id="UP000637359"/>
    </source>
</evidence>